<comment type="caution">
    <text evidence="1">The sequence shown here is derived from an EMBL/GenBank/DDBJ whole genome shotgun (WGS) entry which is preliminary data.</text>
</comment>
<protein>
    <submittedName>
        <fullName evidence="1">Uncharacterized protein</fullName>
    </submittedName>
</protein>
<evidence type="ECO:0000313" key="2">
    <source>
        <dbReference type="Proteomes" id="UP000003345"/>
    </source>
</evidence>
<organism evidence="1 2">
    <name type="scientific">Haemophilus paraphrohaemolyticus HK411</name>
    <dbReference type="NCBI Taxonomy" id="1095743"/>
    <lineage>
        <taxon>Bacteria</taxon>
        <taxon>Pseudomonadati</taxon>
        <taxon>Pseudomonadota</taxon>
        <taxon>Gammaproteobacteria</taxon>
        <taxon>Pasteurellales</taxon>
        <taxon>Pasteurellaceae</taxon>
        <taxon>Haemophilus</taxon>
    </lineage>
</organism>
<proteinExistence type="predicted"/>
<dbReference type="AlphaFoldDB" id="I2NI86"/>
<sequence>MKKVYNEMAGEMMLPRNGYIHNQLARLEIATLGCEALGIEVEKVEWFDSCRPRLVVRDNSTTRHLVKTGKAMSYGSEVKNGIRIYLHQMMVEGVKIIWKSDVTKH</sequence>
<evidence type="ECO:0000313" key="1">
    <source>
        <dbReference type="EMBL" id="EIG25547.1"/>
    </source>
</evidence>
<dbReference type="PATRIC" id="fig|1095743.3.peg.1111"/>
<dbReference type="EMBL" id="AJMU01000054">
    <property type="protein sequence ID" value="EIG25547.1"/>
    <property type="molecule type" value="Genomic_DNA"/>
</dbReference>
<dbReference type="eggNOG" id="ENOG5031K1W">
    <property type="taxonomic scope" value="Bacteria"/>
</dbReference>
<dbReference type="Proteomes" id="UP000003345">
    <property type="component" value="Unassembled WGS sequence"/>
</dbReference>
<name>I2NI86_9PAST</name>
<reference evidence="1 2" key="1">
    <citation type="submission" date="2012-04" db="EMBL/GenBank/DDBJ databases">
        <authorList>
            <person name="Harkins D.M."/>
            <person name="Madupu R."/>
            <person name="Durkin A.S."/>
            <person name="Torralba M."/>
            <person name="Methe B."/>
            <person name="Sutton G.G."/>
            <person name="Nelson K.E."/>
        </authorList>
    </citation>
    <scope>NUCLEOTIDE SEQUENCE [LARGE SCALE GENOMIC DNA]</scope>
    <source>
        <strain evidence="1 2">HK411</strain>
    </source>
</reference>
<dbReference type="OrthoDB" id="5688654at2"/>
<accession>I2NI86</accession>
<gene>
    <name evidence="1" type="ORF">HMPREF1054_1949</name>
</gene>
<dbReference type="RefSeq" id="WP_005708988.1">
    <property type="nucleotide sequence ID" value="NZ_AJMU01000054.1"/>
</dbReference>